<dbReference type="GeneID" id="28836798"/>
<name>A0A1B8GSP2_9PEZI</name>
<accession>A0A1B8GSP2</accession>
<proteinExistence type="predicted"/>
<dbReference type="AlphaFoldDB" id="A0A1B8GSP2"/>
<reference evidence="2 3" key="1">
    <citation type="submission" date="2016-03" db="EMBL/GenBank/DDBJ databases">
        <title>Comparative genomics of Pseudogymnoascus destructans, the fungus causing white-nose syndrome of bats.</title>
        <authorList>
            <person name="Palmer J.M."/>
            <person name="Drees K.P."/>
            <person name="Foster J.T."/>
            <person name="Lindner D.L."/>
        </authorList>
    </citation>
    <scope>NUCLEOTIDE SEQUENCE [LARGE SCALE GENOMIC DNA]</scope>
    <source>
        <strain evidence="2 3">UAMH 10579</strain>
    </source>
</reference>
<gene>
    <name evidence="2" type="ORF">VE01_03412</name>
</gene>
<dbReference type="EMBL" id="KV460215">
    <property type="protein sequence ID" value="OBT98847.1"/>
    <property type="molecule type" value="Genomic_DNA"/>
</dbReference>
<evidence type="ECO:0000313" key="2">
    <source>
        <dbReference type="EMBL" id="OBT98847.1"/>
    </source>
</evidence>
<keyword evidence="3" id="KW-1185">Reference proteome</keyword>
<feature type="coiled-coil region" evidence="1">
    <location>
        <begin position="21"/>
        <end position="55"/>
    </location>
</feature>
<protein>
    <submittedName>
        <fullName evidence="2">Uncharacterized protein</fullName>
    </submittedName>
</protein>
<sequence length="88" mass="9355">MADAGKDPINDEAKRDAAASIAKAFQDVQAGEEAARQAEERLSRLEAKIEELLASAEAGIEGKEGLGEEMGRVVEELRGLEGGKEEKS</sequence>
<dbReference type="Proteomes" id="UP000091956">
    <property type="component" value="Unassembled WGS sequence"/>
</dbReference>
<evidence type="ECO:0000313" key="3">
    <source>
        <dbReference type="Proteomes" id="UP000091956"/>
    </source>
</evidence>
<evidence type="ECO:0000256" key="1">
    <source>
        <dbReference type="SAM" id="Coils"/>
    </source>
</evidence>
<organism evidence="2 3">
    <name type="scientific">Pseudogymnoascus verrucosus</name>
    <dbReference type="NCBI Taxonomy" id="342668"/>
    <lineage>
        <taxon>Eukaryota</taxon>
        <taxon>Fungi</taxon>
        <taxon>Dikarya</taxon>
        <taxon>Ascomycota</taxon>
        <taxon>Pezizomycotina</taxon>
        <taxon>Leotiomycetes</taxon>
        <taxon>Thelebolales</taxon>
        <taxon>Thelebolaceae</taxon>
        <taxon>Pseudogymnoascus</taxon>
    </lineage>
</organism>
<keyword evidence="1" id="KW-0175">Coiled coil</keyword>
<reference evidence="3" key="2">
    <citation type="journal article" date="2018" name="Nat. Commun.">
        <title>Extreme sensitivity to ultraviolet light in the fungal pathogen causing white-nose syndrome of bats.</title>
        <authorList>
            <person name="Palmer J.M."/>
            <person name="Drees K.P."/>
            <person name="Foster J.T."/>
            <person name="Lindner D.L."/>
        </authorList>
    </citation>
    <scope>NUCLEOTIDE SEQUENCE [LARGE SCALE GENOMIC DNA]</scope>
    <source>
        <strain evidence="3">UAMH 10579</strain>
    </source>
</reference>
<dbReference type="RefSeq" id="XP_018132580.1">
    <property type="nucleotide sequence ID" value="XM_018272902.2"/>
</dbReference>